<feature type="region of interest" description="Disordered" evidence="6">
    <location>
        <begin position="527"/>
        <end position="558"/>
    </location>
</feature>
<accession>A0AAV5CFD6</accession>
<feature type="region of interest" description="Disordered" evidence="6">
    <location>
        <begin position="220"/>
        <end position="249"/>
    </location>
</feature>
<feature type="compositionally biased region" description="Acidic residues" evidence="6">
    <location>
        <begin position="377"/>
        <end position="390"/>
    </location>
</feature>
<dbReference type="Proteomes" id="UP001054889">
    <property type="component" value="Unassembled WGS sequence"/>
</dbReference>
<feature type="region of interest" description="Disordered" evidence="6">
    <location>
        <begin position="302"/>
        <end position="479"/>
    </location>
</feature>
<keyword evidence="2" id="KW-0805">Transcription regulation</keyword>
<feature type="region of interest" description="Disordered" evidence="6">
    <location>
        <begin position="164"/>
        <end position="183"/>
    </location>
</feature>
<evidence type="ECO:0000256" key="6">
    <source>
        <dbReference type="SAM" id="MobiDB-lite"/>
    </source>
</evidence>
<feature type="compositionally biased region" description="Basic and acidic residues" evidence="6">
    <location>
        <begin position="324"/>
        <end position="333"/>
    </location>
</feature>
<dbReference type="GO" id="GO:0003700">
    <property type="term" value="F:DNA-binding transcription factor activity"/>
    <property type="evidence" value="ECO:0007669"/>
    <property type="project" value="InterPro"/>
</dbReference>
<dbReference type="AlphaFoldDB" id="A0AAV5CFD6"/>
<evidence type="ECO:0008006" key="9">
    <source>
        <dbReference type="Google" id="ProtNLM"/>
    </source>
</evidence>
<dbReference type="PANTHER" id="PTHR46328:SF30">
    <property type="entry name" value="OS04G0641500 PROTEIN"/>
    <property type="match status" value="1"/>
</dbReference>
<dbReference type="EMBL" id="BQKI01000006">
    <property type="protein sequence ID" value="GJM96808.1"/>
    <property type="molecule type" value="Genomic_DNA"/>
</dbReference>
<feature type="compositionally biased region" description="Polar residues" evidence="6">
    <location>
        <begin position="546"/>
        <end position="558"/>
    </location>
</feature>
<reference evidence="7" key="2">
    <citation type="submission" date="2021-12" db="EMBL/GenBank/DDBJ databases">
        <title>Resequencing data analysis of finger millet.</title>
        <authorList>
            <person name="Hatakeyama M."/>
            <person name="Aluri S."/>
            <person name="Balachadran M.T."/>
            <person name="Sivarajan S.R."/>
            <person name="Poveda L."/>
            <person name="Shimizu-Inatsugi R."/>
            <person name="Schlapbach R."/>
            <person name="Sreeman S.M."/>
            <person name="Shimizu K.K."/>
        </authorList>
    </citation>
    <scope>NUCLEOTIDE SEQUENCE</scope>
</reference>
<keyword evidence="3" id="KW-0238">DNA-binding</keyword>
<feature type="compositionally biased region" description="Polar residues" evidence="6">
    <location>
        <begin position="420"/>
        <end position="429"/>
    </location>
</feature>
<dbReference type="GO" id="GO:0003677">
    <property type="term" value="F:DNA binding"/>
    <property type="evidence" value="ECO:0007669"/>
    <property type="project" value="UniProtKB-KW"/>
</dbReference>
<evidence type="ECO:0000313" key="8">
    <source>
        <dbReference type="Proteomes" id="UP001054889"/>
    </source>
</evidence>
<feature type="compositionally biased region" description="Basic and acidic residues" evidence="6">
    <location>
        <begin position="363"/>
        <end position="376"/>
    </location>
</feature>
<feature type="compositionally biased region" description="Low complexity" evidence="6">
    <location>
        <begin position="536"/>
        <end position="545"/>
    </location>
</feature>
<evidence type="ECO:0000256" key="5">
    <source>
        <dbReference type="ARBA" id="ARBA00023242"/>
    </source>
</evidence>
<comment type="caution">
    <text evidence="7">The sequence shown here is derived from an EMBL/GenBank/DDBJ whole genome shotgun (WGS) entry which is preliminary data.</text>
</comment>
<dbReference type="PANTHER" id="PTHR46328">
    <property type="entry name" value="FAR-RED IMPAIRED RESPONSIVE (FAR1) FAMILY PROTEIN-RELATED"/>
    <property type="match status" value="1"/>
</dbReference>
<dbReference type="InterPro" id="IPR001289">
    <property type="entry name" value="NFYA"/>
</dbReference>
<dbReference type="PROSITE" id="PS51152">
    <property type="entry name" value="NFYA_HAP2_2"/>
    <property type="match status" value="1"/>
</dbReference>
<feature type="compositionally biased region" description="Acidic residues" evidence="6">
    <location>
        <begin position="234"/>
        <end position="249"/>
    </location>
</feature>
<proteinExistence type="predicted"/>
<feature type="compositionally biased region" description="Basic residues" evidence="6">
    <location>
        <begin position="168"/>
        <end position="183"/>
    </location>
</feature>
<feature type="region of interest" description="Disordered" evidence="6">
    <location>
        <begin position="1"/>
        <end position="41"/>
    </location>
</feature>
<keyword evidence="8" id="KW-1185">Reference proteome</keyword>
<feature type="compositionally biased region" description="Basic and acidic residues" evidence="6">
    <location>
        <begin position="220"/>
        <end position="233"/>
    </location>
</feature>
<name>A0AAV5CFD6_ELECO</name>
<dbReference type="GO" id="GO:0005634">
    <property type="term" value="C:nucleus"/>
    <property type="evidence" value="ECO:0007669"/>
    <property type="project" value="UniProtKB-SubCell"/>
</dbReference>
<comment type="subcellular location">
    <subcellularLocation>
        <location evidence="1">Nucleus</location>
    </subcellularLocation>
</comment>
<evidence type="ECO:0000256" key="1">
    <source>
        <dbReference type="ARBA" id="ARBA00004123"/>
    </source>
</evidence>
<evidence type="ECO:0000313" key="7">
    <source>
        <dbReference type="EMBL" id="GJM96808.1"/>
    </source>
</evidence>
<evidence type="ECO:0000256" key="3">
    <source>
        <dbReference type="ARBA" id="ARBA00023125"/>
    </source>
</evidence>
<reference evidence="7" key="1">
    <citation type="journal article" date="2018" name="DNA Res.">
        <title>Multiple hybrid de novo genome assembly of finger millet, an orphan allotetraploid crop.</title>
        <authorList>
            <person name="Hatakeyama M."/>
            <person name="Aluri S."/>
            <person name="Balachadran M.T."/>
            <person name="Sivarajan S.R."/>
            <person name="Patrignani A."/>
            <person name="Gruter S."/>
            <person name="Poveda L."/>
            <person name="Shimizu-Inatsugi R."/>
            <person name="Baeten J."/>
            <person name="Francoijs K.J."/>
            <person name="Nataraja K.N."/>
            <person name="Reddy Y.A.N."/>
            <person name="Phadnis S."/>
            <person name="Ravikumar R.L."/>
            <person name="Schlapbach R."/>
            <person name="Sreeman S.M."/>
            <person name="Shimizu K.K."/>
        </authorList>
    </citation>
    <scope>NUCLEOTIDE SEQUENCE</scope>
</reference>
<organism evidence="7 8">
    <name type="scientific">Eleusine coracana subsp. coracana</name>
    <dbReference type="NCBI Taxonomy" id="191504"/>
    <lineage>
        <taxon>Eukaryota</taxon>
        <taxon>Viridiplantae</taxon>
        <taxon>Streptophyta</taxon>
        <taxon>Embryophyta</taxon>
        <taxon>Tracheophyta</taxon>
        <taxon>Spermatophyta</taxon>
        <taxon>Magnoliopsida</taxon>
        <taxon>Liliopsida</taxon>
        <taxon>Poales</taxon>
        <taxon>Poaceae</taxon>
        <taxon>PACMAD clade</taxon>
        <taxon>Chloridoideae</taxon>
        <taxon>Cynodonteae</taxon>
        <taxon>Eleusininae</taxon>
        <taxon>Eleusine</taxon>
    </lineage>
</organism>
<evidence type="ECO:0000256" key="4">
    <source>
        <dbReference type="ARBA" id="ARBA00023163"/>
    </source>
</evidence>
<evidence type="ECO:0000256" key="2">
    <source>
        <dbReference type="ARBA" id="ARBA00023015"/>
    </source>
</evidence>
<keyword evidence="4" id="KW-0804">Transcription</keyword>
<sequence length="591" mass="65122">MADETAATAPGPEASAGPVVPPGPLPQSGAGDEEEDASAAKERCRAMMEVVATDGAGGKGKWKVSKLAVEHNHELRVAPGEVAATVPALGMEFDSLDDAKGFYYGYGERVGFKARMGSIRCSVEDGEKIMQRFLCCRGNCTNRRSKGKDSDEGNEAEELVKEGANVAGKRKREPYKTRSRKPVAKNTEMIEIEKGVGTIGTGNGRASRGGRNKKDLVEKEGEPVDMKVVHDGAAEDETEDEGELGDDGVDEEVQVVKEKRGRGRPKKAVTDDDALQARVLRELGLRASQYDMEERKKILRKYLSKRQSRPASGRPTKIASRQALAERRKRGDGGRFLASEGHQVTFLLLPPLQQPSERRSKRLERQNLKKEEKAESKEDDLIEAEPDPETEVVAGPGGERLGWSSLMRTRPMSSMRHSEMTIQNEVSNSEPRRATSKKNKNLEVRRQQQNPLDSNKKKKSRQGLPEPEEIEIPLRVDPPTVSNDIPNHLRNPTNQFLAPSHIMQAPYVTQQFGLGSLQGFPGMSPFGQIQEPTPGPLQQPHLQPPSFHSGSQMPQASPPDIQSLQFLSGNPQLGHQTTDQGQYTIPVWDFL</sequence>
<protein>
    <recommendedName>
        <fullName evidence="9">Protein FAR1-RELATED SEQUENCE</fullName>
    </recommendedName>
</protein>
<keyword evidence="5" id="KW-0539">Nucleus</keyword>
<gene>
    <name evidence="7" type="primary">ga13676</name>
    <name evidence="7" type="ORF">PR202_ga13676</name>
</gene>